<feature type="transmembrane region" description="Helical" evidence="1">
    <location>
        <begin position="115"/>
        <end position="136"/>
    </location>
</feature>
<feature type="transmembrane region" description="Helical" evidence="1">
    <location>
        <begin position="90"/>
        <end position="109"/>
    </location>
</feature>
<dbReference type="Proteomes" id="UP000321523">
    <property type="component" value="Unassembled WGS sequence"/>
</dbReference>
<proteinExistence type="predicted"/>
<keyword evidence="1" id="KW-1133">Transmembrane helix</keyword>
<dbReference type="EMBL" id="BJYZ01000014">
    <property type="protein sequence ID" value="GEO39133.1"/>
    <property type="molecule type" value="Genomic_DNA"/>
</dbReference>
<feature type="transmembrane region" description="Helical" evidence="1">
    <location>
        <begin position="148"/>
        <end position="170"/>
    </location>
</feature>
<dbReference type="OrthoDB" id="7346639at2"/>
<name>A0A512DRM0_9PROT</name>
<keyword evidence="1" id="KW-0472">Membrane</keyword>
<accession>A0A512DRM0</accession>
<evidence type="ECO:0000313" key="2">
    <source>
        <dbReference type="EMBL" id="GEO39133.1"/>
    </source>
</evidence>
<feature type="transmembrane region" description="Helical" evidence="1">
    <location>
        <begin position="190"/>
        <end position="216"/>
    </location>
</feature>
<protein>
    <submittedName>
        <fullName evidence="2">Uncharacterized protein</fullName>
    </submittedName>
</protein>
<feature type="transmembrane region" description="Helical" evidence="1">
    <location>
        <begin position="309"/>
        <end position="336"/>
    </location>
</feature>
<evidence type="ECO:0000313" key="3">
    <source>
        <dbReference type="Proteomes" id="UP000321523"/>
    </source>
</evidence>
<dbReference type="RefSeq" id="WP_044432580.1">
    <property type="nucleotide sequence ID" value="NZ_BJYZ01000014.1"/>
</dbReference>
<comment type="caution">
    <text evidence="2">The sequence shown here is derived from an EMBL/GenBank/DDBJ whole genome shotgun (WGS) entry which is preliminary data.</text>
</comment>
<feature type="transmembrane region" description="Helical" evidence="1">
    <location>
        <begin position="384"/>
        <end position="407"/>
    </location>
</feature>
<reference evidence="2 3" key="1">
    <citation type="submission" date="2019-07" db="EMBL/GenBank/DDBJ databases">
        <title>Whole genome shotgun sequence of Skermanella aerolata NBRC 106429.</title>
        <authorList>
            <person name="Hosoyama A."/>
            <person name="Uohara A."/>
            <person name="Ohji S."/>
            <person name="Ichikawa N."/>
        </authorList>
    </citation>
    <scope>NUCLEOTIDE SEQUENCE [LARGE SCALE GENOMIC DNA]</scope>
    <source>
        <strain evidence="2 3">NBRC 106429</strain>
    </source>
</reference>
<feature type="transmembrane region" description="Helical" evidence="1">
    <location>
        <begin position="277"/>
        <end position="297"/>
    </location>
</feature>
<organism evidence="2 3">
    <name type="scientific">Skermanella aerolata</name>
    <dbReference type="NCBI Taxonomy" id="393310"/>
    <lineage>
        <taxon>Bacteria</taxon>
        <taxon>Pseudomonadati</taxon>
        <taxon>Pseudomonadota</taxon>
        <taxon>Alphaproteobacteria</taxon>
        <taxon>Rhodospirillales</taxon>
        <taxon>Azospirillaceae</taxon>
        <taxon>Skermanella</taxon>
    </lineage>
</organism>
<feature type="transmembrane region" description="Helical" evidence="1">
    <location>
        <begin position="357"/>
        <end position="378"/>
    </location>
</feature>
<feature type="transmembrane region" description="Helical" evidence="1">
    <location>
        <begin position="58"/>
        <end position="78"/>
    </location>
</feature>
<dbReference type="AlphaFoldDB" id="A0A512DRM0"/>
<sequence length="426" mass="44347">MISPGGGRLLPASIPFRFLAAALVFHLIGWTALAAGAPLLAATVGGLGLPLAGLHLMTLGVLTVTAMGAGFQLLPVAIQADLPAVWPCRLASWLLLPGVAVLNWGMMTADLVELALGGSAVALALVIFAVTVGLALRRTDRSKPQVRLIVRHLWAALACLVTLAVLGLALLGDFAHGYLDDHRTVAAIHLVVACYGFLGLLAAGFVQVLVPMFALVAPQAERPATIVLATAIAALIAAAAGAFVPAAVIGLGTACLHVHGMVGLMRRRNRRNLGTSFLLVRLSWVMLPVSLAVGLLLALDLLPSWGPPLFALTAIGGWLLSLVLGMLQRILPFLAAIHAARAAQRIPKVSELSTGPILRIQTSAHVMALVTVGTGMVLDIDWLIRVGALTGAAGAAAFIIYAIDLYLRIENLPRARSAAIMRKTGS</sequence>
<feature type="transmembrane region" description="Helical" evidence="1">
    <location>
        <begin position="223"/>
        <end position="240"/>
    </location>
</feature>
<keyword evidence="3" id="KW-1185">Reference proteome</keyword>
<gene>
    <name evidence="2" type="ORF">SAE02_32810</name>
</gene>
<evidence type="ECO:0000256" key="1">
    <source>
        <dbReference type="SAM" id="Phobius"/>
    </source>
</evidence>
<keyword evidence="1" id="KW-0812">Transmembrane</keyword>
<feature type="transmembrane region" description="Helical" evidence="1">
    <location>
        <begin position="246"/>
        <end position="265"/>
    </location>
</feature>